<keyword evidence="5" id="KW-0391">Immunity</keyword>
<dbReference type="CDD" id="cd00190">
    <property type="entry name" value="Tryp_SPc"/>
    <property type="match status" value="1"/>
</dbReference>
<dbReference type="PANTHER" id="PTHR24252:SF7">
    <property type="entry name" value="HYALIN"/>
    <property type="match status" value="1"/>
</dbReference>
<dbReference type="InterPro" id="IPR001254">
    <property type="entry name" value="Trypsin_dom"/>
</dbReference>
<feature type="domain" description="Peptidase S1" evidence="9">
    <location>
        <begin position="111"/>
        <end position="360"/>
    </location>
</feature>
<evidence type="ECO:0000313" key="10">
    <source>
        <dbReference type="EnsemblMetazoa" id="AAEL012713-PA"/>
    </source>
</evidence>
<reference evidence="11" key="2">
    <citation type="submission" date="2025-05" db="UniProtKB">
        <authorList>
            <consortium name="EnsemblMetazoa"/>
        </authorList>
    </citation>
    <scope>IDENTIFICATION</scope>
    <source>
        <strain evidence="11">LVP_AGWG</strain>
    </source>
</reference>
<evidence type="ECO:0000256" key="8">
    <source>
        <dbReference type="ARBA" id="ARBA00024195"/>
    </source>
</evidence>
<dbReference type="PRINTS" id="PR00722">
    <property type="entry name" value="CHYMOTRYPSIN"/>
</dbReference>
<dbReference type="GO" id="GO:0005576">
    <property type="term" value="C:extracellular region"/>
    <property type="evidence" value="ECO:0007669"/>
    <property type="project" value="UniProtKB-SubCell"/>
</dbReference>
<dbReference type="InterPro" id="IPR018114">
    <property type="entry name" value="TRYPSIN_HIS"/>
</dbReference>
<dbReference type="InterPro" id="IPR001314">
    <property type="entry name" value="Peptidase_S1A"/>
</dbReference>
<evidence type="ECO:0000256" key="5">
    <source>
        <dbReference type="ARBA" id="ARBA00022859"/>
    </source>
</evidence>
<dbReference type="VEuPathDB" id="VectorBase:AAEL012713"/>
<dbReference type="EnsemblMetazoa" id="AAEL026876-RA">
    <property type="protein sequence ID" value="AAEL026876-PA"/>
    <property type="gene ID" value="AAEL026876"/>
</dbReference>
<dbReference type="PROSITE" id="PS00134">
    <property type="entry name" value="TRYPSIN_HIS"/>
    <property type="match status" value="1"/>
</dbReference>
<evidence type="ECO:0000313" key="11">
    <source>
        <dbReference type="EnsemblMetazoa" id="AAEL026876-PA"/>
    </source>
</evidence>
<comment type="subcellular location">
    <subcellularLocation>
        <location evidence="1">Secreted</location>
    </subcellularLocation>
</comment>
<dbReference type="PROSITE" id="PS50240">
    <property type="entry name" value="TRYPSIN_DOM"/>
    <property type="match status" value="1"/>
</dbReference>
<dbReference type="SUPFAM" id="SSF50494">
    <property type="entry name" value="Trypsin-like serine proteases"/>
    <property type="match status" value="1"/>
</dbReference>
<evidence type="ECO:0000256" key="4">
    <source>
        <dbReference type="ARBA" id="ARBA00022729"/>
    </source>
</evidence>
<keyword evidence="3" id="KW-0399">Innate immunity</keyword>
<evidence type="ECO:0000256" key="7">
    <source>
        <dbReference type="ARBA" id="ARBA00023180"/>
    </source>
</evidence>
<dbReference type="AlphaFoldDB" id="A0A1S4FWW4"/>
<protein>
    <submittedName>
        <fullName evidence="11">Clip-Domain Serine Protease family C</fullName>
    </submittedName>
</protein>
<keyword evidence="12" id="KW-1185">Reference proteome</keyword>
<dbReference type="Gene3D" id="2.40.10.10">
    <property type="entry name" value="Trypsin-like serine proteases"/>
    <property type="match status" value="1"/>
</dbReference>
<name>A0A1S4FWW4_AEDAE</name>
<reference evidence="10 12" key="1">
    <citation type="submission" date="2017-06" db="EMBL/GenBank/DDBJ databases">
        <title>Aedes aegypti genome working group (AGWG) sequencing and assembly.</title>
        <authorList>
            <consortium name="Aedes aegypti Genome Working Group (AGWG)"/>
            <person name="Matthews B.J."/>
        </authorList>
    </citation>
    <scope>NUCLEOTIDE SEQUENCE [LARGE SCALE GENOMIC DNA]</scope>
    <source>
        <strain evidence="10 12">LVP_AGWG</strain>
    </source>
</reference>
<organism evidence="11 12">
    <name type="scientific">Aedes aegypti</name>
    <name type="common">Yellowfever mosquito</name>
    <name type="synonym">Culex aegypti</name>
    <dbReference type="NCBI Taxonomy" id="7159"/>
    <lineage>
        <taxon>Eukaryota</taxon>
        <taxon>Metazoa</taxon>
        <taxon>Ecdysozoa</taxon>
        <taxon>Arthropoda</taxon>
        <taxon>Hexapoda</taxon>
        <taxon>Insecta</taxon>
        <taxon>Pterygota</taxon>
        <taxon>Neoptera</taxon>
        <taxon>Endopterygota</taxon>
        <taxon>Diptera</taxon>
        <taxon>Nematocera</taxon>
        <taxon>Culicoidea</taxon>
        <taxon>Culicidae</taxon>
        <taxon>Culicinae</taxon>
        <taxon>Aedini</taxon>
        <taxon>Aedes</taxon>
        <taxon>Stegomyia</taxon>
    </lineage>
</organism>
<keyword evidence="6" id="KW-1015">Disulfide bond</keyword>
<evidence type="ECO:0000256" key="1">
    <source>
        <dbReference type="ARBA" id="ARBA00004613"/>
    </source>
</evidence>
<dbReference type="OrthoDB" id="6357057at2759"/>
<dbReference type="PANTHER" id="PTHR24252">
    <property type="entry name" value="ACROSIN-RELATED"/>
    <property type="match status" value="1"/>
</dbReference>
<dbReference type="InterPro" id="IPR009003">
    <property type="entry name" value="Peptidase_S1_PA"/>
</dbReference>
<dbReference type="InterPro" id="IPR043504">
    <property type="entry name" value="Peptidase_S1_PA_chymotrypsin"/>
</dbReference>
<dbReference type="GO" id="GO:0004252">
    <property type="term" value="F:serine-type endopeptidase activity"/>
    <property type="evidence" value="ECO:0007669"/>
    <property type="project" value="InterPro"/>
</dbReference>
<accession>A0A1S4FWW4</accession>
<evidence type="ECO:0000256" key="6">
    <source>
        <dbReference type="ARBA" id="ARBA00023157"/>
    </source>
</evidence>
<dbReference type="VEuPathDB" id="VectorBase:AAEL026876"/>
<evidence type="ECO:0000256" key="2">
    <source>
        <dbReference type="ARBA" id="ARBA00022525"/>
    </source>
</evidence>
<dbReference type="Proteomes" id="UP000008820">
    <property type="component" value="Chromosome 1"/>
</dbReference>
<keyword evidence="4" id="KW-0732">Signal</keyword>
<dbReference type="Pfam" id="PF00089">
    <property type="entry name" value="Trypsin"/>
    <property type="match status" value="1"/>
</dbReference>
<dbReference type="SMART" id="SM00020">
    <property type="entry name" value="Tryp_SPc"/>
    <property type="match status" value="1"/>
</dbReference>
<evidence type="ECO:0000256" key="3">
    <source>
        <dbReference type="ARBA" id="ARBA00022588"/>
    </source>
</evidence>
<keyword evidence="7" id="KW-0325">Glycoprotein</keyword>
<keyword evidence="2" id="KW-0964">Secreted</keyword>
<sequence length="363" mass="40546">MMDRSIPTRTVTTVLQIVWFGAAIAFATIDNDRFEGDSCLLADGTNGTCRRDLECEYLKTVPQKSWIKCSFDKNVSIVCCRNPSRTRFDVKSRSEQMCESFDEFNDADDHIFAGTSAALDEFPYLGALAFDNGNEVAFRCGANLISDRYMLTAAHCLTIEQPAFVRLGVVNITSTSKTDPPVDIGVEKTILHPNYQTRPLANDIALIKLNRTVTEDFLKRICLYTKSSDPAPDVPLTIAGWGSTEQDWEMSPLLLKAKATTYEREVCNAILVNDKTDEKSSRRRILKLNPDQLCALGRNETGDNTGDTCIGDSGGPLEMTIGRRRWLVGLTSTGKHCGTRFPGIYTRVSHFIDWIESEVWPEK</sequence>
<gene>
    <name evidence="11" type="primary">110680788</name>
    <name evidence="10" type="synonym">5576684</name>
</gene>
<dbReference type="EnsemblMetazoa" id="AAEL012713-RA">
    <property type="protein sequence ID" value="AAEL012713-PA"/>
    <property type="gene ID" value="AAEL012713"/>
</dbReference>
<proteinExistence type="inferred from homology"/>
<dbReference type="GO" id="GO:0045087">
    <property type="term" value="P:innate immune response"/>
    <property type="evidence" value="ECO:0007669"/>
    <property type="project" value="UniProtKB-KW"/>
</dbReference>
<comment type="similarity">
    <text evidence="8">Belongs to the peptidase S1 family. CLIP subfamily.</text>
</comment>
<evidence type="ECO:0000313" key="12">
    <source>
        <dbReference type="Proteomes" id="UP000008820"/>
    </source>
</evidence>
<evidence type="ECO:0000259" key="9">
    <source>
        <dbReference type="PROSITE" id="PS50240"/>
    </source>
</evidence>
<dbReference type="FunFam" id="2.40.10.10:FF:000028">
    <property type="entry name" value="Serine protease easter"/>
    <property type="match status" value="1"/>
</dbReference>
<dbReference type="GO" id="GO:0006508">
    <property type="term" value="P:proteolysis"/>
    <property type="evidence" value="ECO:0007669"/>
    <property type="project" value="InterPro"/>
</dbReference>